<gene>
    <name evidence="3" type="ORF">SAMN04487948_104435</name>
</gene>
<evidence type="ECO:0000313" key="3">
    <source>
        <dbReference type="EMBL" id="SEO73351.1"/>
    </source>
</evidence>
<evidence type="ECO:0000256" key="2">
    <source>
        <dbReference type="SAM" id="Phobius"/>
    </source>
</evidence>
<sequence>MFREALSAPTRTDDAVTTLFMGGFLVLVATVVPLAWLFAVASPLVFLLLVPLVVFPPLVLRGYYVRTVRVGLRDGDATPSFVRWGALVRDGAKSALLSAGYLLPFVVLVGGSVGLAALLASNVVAPNSPVGVVAALGVVLCGFGTLGYGAAYLYVRPAALAVFAASGRLRDGFALRRVFGVARRRRYAGGWLRAVTVLTVGLVVAAPTTLAVVGVFVAFYARVLAHLLYGRGAASALDVTDDDEDNRVVAVALDDRPSEVSPAVQTGRTVGPAGCSERGHLTSATVEVDGGDGDGSPPAETETGVDHETDPFVWGDDRRHEPCVRE</sequence>
<feature type="compositionally biased region" description="Basic and acidic residues" evidence="1">
    <location>
        <begin position="304"/>
        <end position="326"/>
    </location>
</feature>
<keyword evidence="2" id="KW-1133">Transmembrane helix</keyword>
<feature type="region of interest" description="Disordered" evidence="1">
    <location>
        <begin position="260"/>
        <end position="326"/>
    </location>
</feature>
<proteinExistence type="predicted"/>
<feature type="transmembrane region" description="Helical" evidence="2">
    <location>
        <begin position="132"/>
        <end position="155"/>
    </location>
</feature>
<feature type="transmembrane region" description="Helical" evidence="2">
    <location>
        <begin position="99"/>
        <end position="120"/>
    </location>
</feature>
<dbReference type="EMBL" id="FODV01000004">
    <property type="protein sequence ID" value="SEO73351.1"/>
    <property type="molecule type" value="Genomic_DNA"/>
</dbReference>
<dbReference type="AlphaFoldDB" id="A0A1H8S3T2"/>
<dbReference type="OrthoDB" id="331635at2157"/>
<organism evidence="3 4">
    <name type="scientific">Halogranum amylolyticum</name>
    <dbReference type="NCBI Taxonomy" id="660520"/>
    <lineage>
        <taxon>Archaea</taxon>
        <taxon>Methanobacteriati</taxon>
        <taxon>Methanobacteriota</taxon>
        <taxon>Stenosarchaea group</taxon>
        <taxon>Halobacteria</taxon>
        <taxon>Halobacteriales</taxon>
        <taxon>Haloferacaceae</taxon>
    </lineage>
</organism>
<name>A0A1H8S3T2_9EURY</name>
<dbReference type="RefSeq" id="WP_089823815.1">
    <property type="nucleotide sequence ID" value="NZ_FODV01000004.1"/>
</dbReference>
<evidence type="ECO:0000313" key="4">
    <source>
        <dbReference type="Proteomes" id="UP000199126"/>
    </source>
</evidence>
<dbReference type="Pfam" id="PF13197">
    <property type="entry name" value="DUF4013"/>
    <property type="match status" value="1"/>
</dbReference>
<dbReference type="Proteomes" id="UP000199126">
    <property type="component" value="Unassembled WGS sequence"/>
</dbReference>
<dbReference type="InterPro" id="IPR025098">
    <property type="entry name" value="DUF4013"/>
</dbReference>
<keyword evidence="4" id="KW-1185">Reference proteome</keyword>
<evidence type="ECO:0008006" key="5">
    <source>
        <dbReference type="Google" id="ProtNLM"/>
    </source>
</evidence>
<reference evidence="4" key="1">
    <citation type="submission" date="2016-10" db="EMBL/GenBank/DDBJ databases">
        <authorList>
            <person name="Varghese N."/>
            <person name="Submissions S."/>
        </authorList>
    </citation>
    <scope>NUCLEOTIDE SEQUENCE [LARGE SCALE GENOMIC DNA]</scope>
    <source>
        <strain evidence="4">CGMCC 1.10121</strain>
    </source>
</reference>
<feature type="transmembrane region" description="Helical" evidence="2">
    <location>
        <begin position="191"/>
        <end position="221"/>
    </location>
</feature>
<evidence type="ECO:0000256" key="1">
    <source>
        <dbReference type="SAM" id="MobiDB-lite"/>
    </source>
</evidence>
<feature type="transmembrane region" description="Helical" evidence="2">
    <location>
        <begin position="16"/>
        <end position="38"/>
    </location>
</feature>
<accession>A0A1H8S3T2</accession>
<feature type="transmembrane region" description="Helical" evidence="2">
    <location>
        <begin position="44"/>
        <end position="64"/>
    </location>
</feature>
<protein>
    <recommendedName>
        <fullName evidence="5">DUF4013 domain-containing protein</fullName>
    </recommendedName>
</protein>
<keyword evidence="2" id="KW-0472">Membrane</keyword>
<keyword evidence="2" id="KW-0812">Transmembrane</keyword>